<reference evidence="1 2" key="1">
    <citation type="journal article" date="2016" name="Nat. Commun.">
        <title>Thousands of microbial genomes shed light on interconnected biogeochemical processes in an aquifer system.</title>
        <authorList>
            <person name="Anantharaman K."/>
            <person name="Brown C.T."/>
            <person name="Hug L.A."/>
            <person name="Sharon I."/>
            <person name="Castelle C.J."/>
            <person name="Probst A.J."/>
            <person name="Thomas B.C."/>
            <person name="Singh A."/>
            <person name="Wilkins M.J."/>
            <person name="Karaoz U."/>
            <person name="Brodie E.L."/>
            <person name="Williams K.H."/>
            <person name="Hubbard S.S."/>
            <person name="Banfield J.F."/>
        </authorList>
    </citation>
    <scope>NUCLEOTIDE SEQUENCE [LARGE SCALE GENOMIC DNA]</scope>
</reference>
<accession>A0A1F4SWC3</accession>
<name>A0A1F4SWC3_UNCSA</name>
<dbReference type="AlphaFoldDB" id="A0A1F4SWC3"/>
<evidence type="ECO:0000313" key="2">
    <source>
        <dbReference type="Proteomes" id="UP000178417"/>
    </source>
</evidence>
<organism evidence="1 2">
    <name type="scientific">candidate division WOR-1 bacterium RIFOXYB2_FULL_37_13</name>
    <dbReference type="NCBI Taxonomy" id="1802579"/>
    <lineage>
        <taxon>Bacteria</taxon>
        <taxon>Bacillati</taxon>
        <taxon>Saganbacteria</taxon>
    </lineage>
</organism>
<gene>
    <name evidence="1" type="ORF">A2310_04550</name>
</gene>
<evidence type="ECO:0000313" key="1">
    <source>
        <dbReference type="EMBL" id="OGC24736.1"/>
    </source>
</evidence>
<evidence type="ECO:0008006" key="3">
    <source>
        <dbReference type="Google" id="ProtNLM"/>
    </source>
</evidence>
<sequence length="643" mass="71391">MMNKISGLGRPVKLAVIANAKDLHGQGGLNSDAHFTAMLGMFNSQGIEVITSWGELPGDDIATYNRQIYHADLFLVVGSKECAIDEMVAFQAALETADRNKHLTFVNRRPFSRDNWVPDGIPNRKWLSSLDERARMSAWEEVYKDISAKCQGLETAPYQSVSGLGGQSVASSTSSFAAAIGRDTSPQPVKPVVEIANDILMGLIPIAEAGFPFAEIMNISVLSDYDGNKYSTPELFFLTANDLVQRGQFDLLPDLFIGNTREVVRELIKNISLRVVEKNRGEEYGRSSAYLVLEAYWDGTEVGYKGNDLHLSLLKTKTESARNEQRVKQDAEALQADGLKLFQAKNELTEIKAEFYRKVGEANTIRRPGRAVNQVVSVDFSIDRKHFAEAAFNRNVKANLHFYVTNNPEEYLAYAALEFYRYLLEEKIDKNAISFELVDTAAPGRKSLYALRMWVDLHYSPSVGSLSPVAEVLPPSRPVPKIQRQIAVVVNKGIDSRILDKVLESFGNRASQDNWELLCYELSSDGKINVYDRNMSPRGTAHIDELIDKTAVRVVIPVISEGMLTHGNTLIQVVQANSETNIVAPLLLEAAGTPNYLNRVSFLNRKGQVTTPLKSSGDRATALVEMSTILGRLIDNLKSYTTK</sequence>
<dbReference type="EMBL" id="MEUB01000007">
    <property type="protein sequence ID" value="OGC24736.1"/>
    <property type="molecule type" value="Genomic_DNA"/>
</dbReference>
<dbReference type="Proteomes" id="UP000178417">
    <property type="component" value="Unassembled WGS sequence"/>
</dbReference>
<proteinExistence type="predicted"/>
<protein>
    <recommendedName>
        <fullName evidence="3">TIR domain-containing protein</fullName>
    </recommendedName>
</protein>
<comment type="caution">
    <text evidence="1">The sequence shown here is derived from an EMBL/GenBank/DDBJ whole genome shotgun (WGS) entry which is preliminary data.</text>
</comment>